<dbReference type="AlphaFoldDB" id="A0A563W410"/>
<dbReference type="Proteomes" id="UP000320055">
    <property type="component" value="Unassembled WGS sequence"/>
</dbReference>
<evidence type="ECO:0000313" key="1">
    <source>
        <dbReference type="EMBL" id="VEP18406.1"/>
    </source>
</evidence>
<sequence length="48" mass="5691">MYVVNQISNAYLVGICKFISIFTNQIYNLFIFEKYFSKLITPLFNFLA</sequence>
<proteinExistence type="predicted"/>
<protein>
    <submittedName>
        <fullName evidence="1">Uncharacterized protein</fullName>
    </submittedName>
</protein>
<evidence type="ECO:0000313" key="2">
    <source>
        <dbReference type="Proteomes" id="UP000320055"/>
    </source>
</evidence>
<gene>
    <name evidence="1" type="ORF">H1P_780015</name>
</gene>
<accession>A0A563W410</accession>
<name>A0A563W410_9CYAN</name>
<organism evidence="1 2">
    <name type="scientific">Hyella patelloides LEGE 07179</name>
    <dbReference type="NCBI Taxonomy" id="945734"/>
    <lineage>
        <taxon>Bacteria</taxon>
        <taxon>Bacillati</taxon>
        <taxon>Cyanobacteriota</taxon>
        <taxon>Cyanophyceae</taxon>
        <taxon>Pleurocapsales</taxon>
        <taxon>Hyellaceae</taxon>
        <taxon>Hyella</taxon>
    </lineage>
</organism>
<dbReference type="EMBL" id="CAACVJ010000685">
    <property type="protein sequence ID" value="VEP18406.1"/>
    <property type="molecule type" value="Genomic_DNA"/>
</dbReference>
<reference evidence="1 2" key="1">
    <citation type="submission" date="2019-01" db="EMBL/GenBank/DDBJ databases">
        <authorList>
            <person name="Brito A."/>
        </authorList>
    </citation>
    <scope>NUCLEOTIDE SEQUENCE [LARGE SCALE GENOMIC DNA]</scope>
    <source>
        <strain evidence="1">1</strain>
    </source>
</reference>
<keyword evidence="2" id="KW-1185">Reference proteome</keyword>